<protein>
    <submittedName>
        <fullName evidence="12">Ste23p</fullName>
    </submittedName>
</protein>
<keyword evidence="6" id="KW-0482">Metalloprotease</keyword>
<comment type="caution">
    <text evidence="12">The sequence shown here is derived from an EMBL/GenBank/DDBJ whole genome shotgun (WGS) entry which is preliminary data.</text>
</comment>
<dbReference type="InterPro" id="IPR050626">
    <property type="entry name" value="Peptidase_M16"/>
</dbReference>
<organism evidence="12 13">
    <name type="scientific">Chrysochromulina tobinii</name>
    <dbReference type="NCBI Taxonomy" id="1460289"/>
    <lineage>
        <taxon>Eukaryota</taxon>
        <taxon>Haptista</taxon>
        <taxon>Haptophyta</taxon>
        <taxon>Prymnesiophyceae</taxon>
        <taxon>Prymnesiales</taxon>
        <taxon>Chrysochromulinaceae</taxon>
        <taxon>Chrysochromulina</taxon>
    </lineage>
</organism>
<dbReference type="GO" id="GO:0046872">
    <property type="term" value="F:metal ion binding"/>
    <property type="evidence" value="ECO:0007669"/>
    <property type="project" value="UniProtKB-KW"/>
</dbReference>
<keyword evidence="2" id="KW-0645">Protease</keyword>
<evidence type="ECO:0000256" key="1">
    <source>
        <dbReference type="ARBA" id="ARBA00007261"/>
    </source>
</evidence>
<keyword evidence="3" id="KW-0479">Metal-binding</keyword>
<dbReference type="Pfam" id="PF16187">
    <property type="entry name" value="Peptidase_M16_M"/>
    <property type="match status" value="2"/>
</dbReference>
<feature type="region of interest" description="Disordered" evidence="7">
    <location>
        <begin position="1"/>
        <end position="23"/>
    </location>
</feature>
<evidence type="ECO:0000259" key="9">
    <source>
        <dbReference type="Pfam" id="PF05193"/>
    </source>
</evidence>
<dbReference type="GO" id="GO:0008237">
    <property type="term" value="F:metallopeptidase activity"/>
    <property type="evidence" value="ECO:0007669"/>
    <property type="project" value="UniProtKB-KW"/>
</dbReference>
<accession>A0A0M0K2B6</accession>
<evidence type="ECO:0000256" key="4">
    <source>
        <dbReference type="ARBA" id="ARBA00022801"/>
    </source>
</evidence>
<evidence type="ECO:0000313" key="13">
    <source>
        <dbReference type="Proteomes" id="UP000037460"/>
    </source>
</evidence>
<feature type="domain" description="Coenzyme PQQ synthesis protein F-like C-terminal lobe" evidence="11">
    <location>
        <begin position="924"/>
        <end position="1022"/>
    </location>
</feature>
<dbReference type="InterPro" id="IPR007863">
    <property type="entry name" value="Peptidase_M16_C"/>
</dbReference>
<feature type="compositionally biased region" description="Low complexity" evidence="7">
    <location>
        <begin position="833"/>
        <end position="854"/>
    </location>
</feature>
<keyword evidence="13" id="KW-1185">Reference proteome</keyword>
<evidence type="ECO:0000259" key="11">
    <source>
        <dbReference type="Pfam" id="PF22456"/>
    </source>
</evidence>
<dbReference type="Proteomes" id="UP000037460">
    <property type="component" value="Unassembled WGS sequence"/>
</dbReference>
<dbReference type="InterPro" id="IPR011765">
    <property type="entry name" value="Pept_M16_N"/>
</dbReference>
<evidence type="ECO:0000256" key="7">
    <source>
        <dbReference type="SAM" id="MobiDB-lite"/>
    </source>
</evidence>
<dbReference type="Pfam" id="PF22456">
    <property type="entry name" value="PqqF-like_C_4"/>
    <property type="match status" value="1"/>
</dbReference>
<keyword evidence="5" id="KW-0862">Zinc</keyword>
<evidence type="ECO:0000259" key="10">
    <source>
        <dbReference type="Pfam" id="PF16187"/>
    </source>
</evidence>
<evidence type="ECO:0000256" key="2">
    <source>
        <dbReference type="ARBA" id="ARBA00022670"/>
    </source>
</evidence>
<dbReference type="InterPro" id="IPR032632">
    <property type="entry name" value="Peptidase_M16_M"/>
</dbReference>
<name>A0A0M0K2B6_9EUKA</name>
<feature type="region of interest" description="Disordered" evidence="7">
    <location>
        <begin position="399"/>
        <end position="431"/>
    </location>
</feature>
<dbReference type="Pfam" id="PF00675">
    <property type="entry name" value="Peptidase_M16"/>
    <property type="match status" value="1"/>
</dbReference>
<comment type="similarity">
    <text evidence="1">Belongs to the peptidase M16 family.</text>
</comment>
<reference evidence="13" key="1">
    <citation type="journal article" date="2015" name="PLoS Genet.">
        <title>Genome Sequence and Transcriptome Analyses of Chrysochromulina tobin: Metabolic Tools for Enhanced Algal Fitness in the Prominent Order Prymnesiales (Haptophyceae).</title>
        <authorList>
            <person name="Hovde B.T."/>
            <person name="Deodato C.R."/>
            <person name="Hunsperger H.M."/>
            <person name="Ryken S.A."/>
            <person name="Yost W."/>
            <person name="Jha R.K."/>
            <person name="Patterson J."/>
            <person name="Monnat R.J. Jr."/>
            <person name="Barlow S.B."/>
            <person name="Starkenburg S.R."/>
            <person name="Cattolico R.A."/>
        </authorList>
    </citation>
    <scope>NUCLEOTIDE SEQUENCE</scope>
    <source>
        <strain evidence="13">CCMP291</strain>
    </source>
</reference>
<feature type="domain" description="Peptidase M16 middle/third" evidence="10">
    <location>
        <begin position="314"/>
        <end position="379"/>
    </location>
</feature>
<feature type="region of interest" description="Disordered" evidence="7">
    <location>
        <begin position="821"/>
        <end position="854"/>
    </location>
</feature>
<feature type="domain" description="Peptidase M16 middle/third" evidence="10">
    <location>
        <begin position="544"/>
        <end position="749"/>
    </location>
</feature>
<dbReference type="Pfam" id="PF05193">
    <property type="entry name" value="Peptidase_M16_C"/>
    <property type="match status" value="1"/>
</dbReference>
<dbReference type="SUPFAM" id="SSF63411">
    <property type="entry name" value="LuxS/MPP-like metallohydrolase"/>
    <property type="match status" value="4"/>
</dbReference>
<dbReference type="InterPro" id="IPR011249">
    <property type="entry name" value="Metalloenz_LuxS/M16"/>
</dbReference>
<dbReference type="PANTHER" id="PTHR43690">
    <property type="entry name" value="NARDILYSIN"/>
    <property type="match status" value="1"/>
</dbReference>
<proteinExistence type="inferred from homology"/>
<dbReference type="PANTHER" id="PTHR43690:SF18">
    <property type="entry name" value="INSULIN-DEGRADING ENZYME-RELATED"/>
    <property type="match status" value="1"/>
</dbReference>
<dbReference type="GO" id="GO:0006508">
    <property type="term" value="P:proteolysis"/>
    <property type="evidence" value="ECO:0007669"/>
    <property type="project" value="UniProtKB-KW"/>
</dbReference>
<evidence type="ECO:0000256" key="5">
    <source>
        <dbReference type="ARBA" id="ARBA00022833"/>
    </source>
</evidence>
<evidence type="ECO:0000259" key="8">
    <source>
        <dbReference type="Pfam" id="PF00675"/>
    </source>
</evidence>
<sequence>MGTREYPEENGWSKFLSRHGGDSNAETDAETTVFYFDVHPAHLRASLRRFGSFFSCPLFKWSGSQREVQAIHQEFEQAAQNDAVRQWQILSSLVQSEHPYHRFGWGNKRSLVDEPKKAALDVRAELLAFHSRYYSANLMTGVIIGREPLETLQEWALDSFGPVANRAIERPRVRSDLPPMAPAALPLIIHVTPLEQSRTLTLYWYLPAQVSAAHLESRPTDFVGHLLGHEGRGSVLMVLKRNGWATELYAGITSDGDSTAAAALFAVGVDLTLAGVERVDEVVAVVCGYLGLLARGPPPESLYQELCDVAALSFRFLEREPEIDYARRLALSMQKRLPATQTLSADVLYGAYVPTLVAEVIAAMTPDRVLIALSIKQDDQAEGTSPTAPGAQAAAAVAAPSGPVRSTTADGSGHAVAAAPPSLQPGGRQPQRIGGRCECNQGEDCGRSEHQQRGACSDMLTETWFGSTFQTQQVTPAQRALWGRSFELGRQGNATAAAEAPANPMSTCIDETAVGAAVAMGVAMECDVELTVAGEDLSPEALVGALHLPLPNKFIPTDFSLRHPKRKATATPAPPAAPHGMTNAARTLPVLLHNAPGAGAVFFKADDRFFSPKAVLWLSLERPRRRLPTLREALLASLAVDMTLDALQEDSYAATVAGLDYELSASVHGFTVSAAGFSHKLASLALRVCAALAHTLSSAACDAALFERAKQRLALTLSNAGHMAAERAREARLELIEEPHFTPSAQLEALSLLTPADLNSFVSAAGLGRRAPTPPCFVTTVLACGNLAAEEALDFYREARAALHLPLDTALRLPLDTGSAMSKPLSPTSPATMSAESSLASAPAPTSAPASMLASAPTSAPDSILVSAPAAAAELALEGCVVLPKGTARCYRVASTNAAETSHAVELYWQLGPLSHGLAARLELLVHLMEEPLFDQLRTKEQLGYSVACGSRQTRGLLGFAITLTSAHASPCKLEARSLRFVGSFVRSLARMAPAAFRANVEAAVANKLRDDVNLSDEARRLVGEIASEQFIFDRAEREAAEMRKITHAELVAWARQVLLQKEARGLSVHAYKGCLKGAVADEPLPPGAIEVT</sequence>
<feature type="domain" description="Peptidase M16 N-terminal" evidence="8">
    <location>
        <begin position="1"/>
        <end position="93"/>
    </location>
</feature>
<gene>
    <name evidence="12" type="ORF">Ctob_009145</name>
</gene>
<feature type="domain" description="Peptidase M16 C-terminal" evidence="9">
    <location>
        <begin position="123"/>
        <end position="303"/>
    </location>
</feature>
<keyword evidence="4" id="KW-0378">Hydrolase</keyword>
<dbReference type="Gene3D" id="3.30.830.10">
    <property type="entry name" value="Metalloenzyme, LuxS/M16 peptidase-like"/>
    <property type="match status" value="4"/>
</dbReference>
<evidence type="ECO:0000256" key="3">
    <source>
        <dbReference type="ARBA" id="ARBA00022723"/>
    </source>
</evidence>
<dbReference type="OrthoDB" id="952271at2759"/>
<dbReference type="AlphaFoldDB" id="A0A0M0K2B6"/>
<evidence type="ECO:0000256" key="6">
    <source>
        <dbReference type="ARBA" id="ARBA00023049"/>
    </source>
</evidence>
<dbReference type="EMBL" id="JWZX01001643">
    <property type="protein sequence ID" value="KOO32944.1"/>
    <property type="molecule type" value="Genomic_DNA"/>
</dbReference>
<dbReference type="InterPro" id="IPR054734">
    <property type="entry name" value="PqqF-like_C_4"/>
</dbReference>
<evidence type="ECO:0000313" key="12">
    <source>
        <dbReference type="EMBL" id="KOO32944.1"/>
    </source>
</evidence>